<evidence type="ECO:0000256" key="9">
    <source>
        <dbReference type="RuleBase" id="RU369079"/>
    </source>
</evidence>
<name>A0A238K9F7_9RHOB</name>
<dbReference type="Proteomes" id="UP000203464">
    <property type="component" value="Unassembled WGS sequence"/>
</dbReference>
<gene>
    <name evidence="11" type="primary">siaT_5</name>
    <name evidence="11" type="ORF">OCA8868_02011</name>
</gene>
<dbReference type="Pfam" id="PF04290">
    <property type="entry name" value="DctQ"/>
    <property type="match status" value="1"/>
</dbReference>
<keyword evidence="5 9" id="KW-0812">Transmembrane</keyword>
<comment type="subunit">
    <text evidence="9">The complex comprises the extracytoplasmic solute receptor protein and the two transmembrane proteins.</text>
</comment>
<dbReference type="PANTHER" id="PTHR35011:SF11">
    <property type="entry name" value="TRAP TRANSPORTER SMALL PERMEASE PROTEIN"/>
    <property type="match status" value="1"/>
</dbReference>
<evidence type="ECO:0000313" key="11">
    <source>
        <dbReference type="EMBL" id="SMX39551.1"/>
    </source>
</evidence>
<feature type="transmembrane region" description="Helical" evidence="9">
    <location>
        <begin position="82"/>
        <end position="102"/>
    </location>
</feature>
<keyword evidence="12" id="KW-1185">Reference proteome</keyword>
<comment type="similarity">
    <text evidence="8 9">Belongs to the TRAP transporter small permease family.</text>
</comment>
<dbReference type="RefSeq" id="WP_093996423.1">
    <property type="nucleotide sequence ID" value="NZ_FXYD01000003.1"/>
</dbReference>
<sequence>MKRFAKIDELAMCLVLWALFLVVGLQFFTRYVLNDSLGWTEEIARMLLIVLTYVGAVVCARKRSHIRVDLIIEMLPEKILKTVVRGIDLLSAVFFLFLSWTAMQFALVTRLRMSSIEIPKSIIFWICAVSLLFMAFYYFVHAVKGDEGKSAISKGI</sequence>
<evidence type="ECO:0000256" key="3">
    <source>
        <dbReference type="ARBA" id="ARBA00022475"/>
    </source>
</evidence>
<evidence type="ECO:0000259" key="10">
    <source>
        <dbReference type="Pfam" id="PF04290"/>
    </source>
</evidence>
<dbReference type="InterPro" id="IPR055348">
    <property type="entry name" value="DctQ"/>
</dbReference>
<dbReference type="InterPro" id="IPR007387">
    <property type="entry name" value="TRAP_DctQ"/>
</dbReference>
<evidence type="ECO:0000313" key="12">
    <source>
        <dbReference type="Proteomes" id="UP000203464"/>
    </source>
</evidence>
<evidence type="ECO:0000256" key="1">
    <source>
        <dbReference type="ARBA" id="ARBA00004429"/>
    </source>
</evidence>
<feature type="transmembrane region" description="Helical" evidence="9">
    <location>
        <begin position="43"/>
        <end position="61"/>
    </location>
</feature>
<keyword evidence="7 9" id="KW-0472">Membrane</keyword>
<feature type="transmembrane region" description="Helical" evidence="9">
    <location>
        <begin position="12"/>
        <end position="31"/>
    </location>
</feature>
<keyword evidence="3" id="KW-1003">Cell membrane</keyword>
<dbReference type="GO" id="GO:0005886">
    <property type="term" value="C:plasma membrane"/>
    <property type="evidence" value="ECO:0007669"/>
    <property type="project" value="UniProtKB-SubCell"/>
</dbReference>
<accession>A0A238K9F7</accession>
<comment type="subcellular location">
    <subcellularLocation>
        <location evidence="1 9">Cell inner membrane</location>
        <topology evidence="1 9">Multi-pass membrane protein</topology>
    </subcellularLocation>
</comment>
<dbReference type="AlphaFoldDB" id="A0A238K9F7"/>
<dbReference type="PANTHER" id="PTHR35011">
    <property type="entry name" value="2,3-DIKETO-L-GULONATE TRAP TRANSPORTER SMALL PERMEASE PROTEIN YIAM"/>
    <property type="match status" value="1"/>
</dbReference>
<evidence type="ECO:0000256" key="7">
    <source>
        <dbReference type="ARBA" id="ARBA00023136"/>
    </source>
</evidence>
<keyword evidence="6 9" id="KW-1133">Transmembrane helix</keyword>
<evidence type="ECO:0000256" key="8">
    <source>
        <dbReference type="ARBA" id="ARBA00038436"/>
    </source>
</evidence>
<protein>
    <recommendedName>
        <fullName evidence="9">TRAP transporter small permease protein</fullName>
    </recommendedName>
</protein>
<comment type="function">
    <text evidence="9">Part of the tripartite ATP-independent periplasmic (TRAP) transport system.</text>
</comment>
<feature type="domain" description="Tripartite ATP-independent periplasmic transporters DctQ component" evidence="10">
    <location>
        <begin position="19"/>
        <end position="144"/>
    </location>
</feature>
<feature type="transmembrane region" description="Helical" evidence="9">
    <location>
        <begin position="122"/>
        <end position="140"/>
    </location>
</feature>
<organism evidence="11 12">
    <name type="scientific">Octadecabacter ascidiaceicola</name>
    <dbReference type="NCBI Taxonomy" id="1655543"/>
    <lineage>
        <taxon>Bacteria</taxon>
        <taxon>Pseudomonadati</taxon>
        <taxon>Pseudomonadota</taxon>
        <taxon>Alphaproteobacteria</taxon>
        <taxon>Rhodobacterales</taxon>
        <taxon>Roseobacteraceae</taxon>
        <taxon>Octadecabacter</taxon>
    </lineage>
</organism>
<dbReference type="EMBL" id="FXYD01000003">
    <property type="protein sequence ID" value="SMX39551.1"/>
    <property type="molecule type" value="Genomic_DNA"/>
</dbReference>
<evidence type="ECO:0000256" key="5">
    <source>
        <dbReference type="ARBA" id="ARBA00022692"/>
    </source>
</evidence>
<keyword evidence="4 9" id="KW-0997">Cell inner membrane</keyword>
<dbReference type="GO" id="GO:0022857">
    <property type="term" value="F:transmembrane transporter activity"/>
    <property type="evidence" value="ECO:0007669"/>
    <property type="project" value="UniProtKB-UniRule"/>
</dbReference>
<evidence type="ECO:0000256" key="6">
    <source>
        <dbReference type="ARBA" id="ARBA00022989"/>
    </source>
</evidence>
<proteinExistence type="inferred from homology"/>
<dbReference type="GO" id="GO:0015740">
    <property type="term" value="P:C4-dicarboxylate transport"/>
    <property type="evidence" value="ECO:0007669"/>
    <property type="project" value="TreeGrafter"/>
</dbReference>
<keyword evidence="2 9" id="KW-0813">Transport</keyword>
<dbReference type="OrthoDB" id="4964541at2"/>
<evidence type="ECO:0000256" key="4">
    <source>
        <dbReference type="ARBA" id="ARBA00022519"/>
    </source>
</evidence>
<reference evidence="12" key="1">
    <citation type="submission" date="2017-05" db="EMBL/GenBank/DDBJ databases">
        <authorList>
            <person name="Rodrigo-Torres L."/>
            <person name="Arahal R. D."/>
            <person name="Lucena T."/>
        </authorList>
    </citation>
    <scope>NUCLEOTIDE SEQUENCE [LARGE SCALE GENOMIC DNA]</scope>
    <source>
        <strain evidence="12">CECT 8868</strain>
    </source>
</reference>
<evidence type="ECO:0000256" key="2">
    <source>
        <dbReference type="ARBA" id="ARBA00022448"/>
    </source>
</evidence>